<protein>
    <submittedName>
        <fullName evidence="2">Uncharacterized protein</fullName>
    </submittedName>
</protein>
<comment type="caution">
    <text evidence="2">The sequence shown here is derived from an EMBL/GenBank/DDBJ whole genome shotgun (WGS) entry which is preliminary data.</text>
</comment>
<evidence type="ECO:0000313" key="2">
    <source>
        <dbReference type="EMBL" id="CAB9523415.1"/>
    </source>
</evidence>
<organism evidence="2 3">
    <name type="scientific">Seminavis robusta</name>
    <dbReference type="NCBI Taxonomy" id="568900"/>
    <lineage>
        <taxon>Eukaryota</taxon>
        <taxon>Sar</taxon>
        <taxon>Stramenopiles</taxon>
        <taxon>Ochrophyta</taxon>
        <taxon>Bacillariophyta</taxon>
        <taxon>Bacillariophyceae</taxon>
        <taxon>Bacillariophycidae</taxon>
        <taxon>Naviculales</taxon>
        <taxon>Naviculaceae</taxon>
        <taxon>Seminavis</taxon>
    </lineage>
</organism>
<feature type="chain" id="PRO_5040396483" evidence="1">
    <location>
        <begin position="18"/>
        <end position="93"/>
    </location>
</feature>
<evidence type="ECO:0000313" key="3">
    <source>
        <dbReference type="Proteomes" id="UP001153069"/>
    </source>
</evidence>
<name>A0A9N8ERL7_9STRA</name>
<accession>A0A9N8ERL7</accession>
<keyword evidence="3" id="KW-1185">Reference proteome</keyword>
<keyword evidence="1" id="KW-0732">Signal</keyword>
<feature type="signal peptide" evidence="1">
    <location>
        <begin position="1"/>
        <end position="17"/>
    </location>
</feature>
<reference evidence="2" key="1">
    <citation type="submission" date="2020-06" db="EMBL/GenBank/DDBJ databases">
        <authorList>
            <consortium name="Plant Systems Biology data submission"/>
        </authorList>
    </citation>
    <scope>NUCLEOTIDE SEQUENCE</scope>
    <source>
        <strain evidence="2">D6</strain>
    </source>
</reference>
<gene>
    <name evidence="2" type="ORF">SEMRO_1413_G270602.1</name>
</gene>
<dbReference type="AlphaFoldDB" id="A0A9N8ERL7"/>
<dbReference type="EMBL" id="CAICTM010001411">
    <property type="protein sequence ID" value="CAB9523415.1"/>
    <property type="molecule type" value="Genomic_DNA"/>
</dbReference>
<evidence type="ECO:0000256" key="1">
    <source>
        <dbReference type="SAM" id="SignalP"/>
    </source>
</evidence>
<dbReference type="Proteomes" id="UP001153069">
    <property type="component" value="Unassembled WGS sequence"/>
</dbReference>
<proteinExistence type="predicted"/>
<sequence>MLLVSAFIWVRCAGLDSTDLCKVLRKGLGAQALMSSCVVLSADHWDREAQMDILIVRHGGHPIWYWVFEISHQRAALQSHAVEQLVEKKASGR</sequence>